<evidence type="ECO:0000256" key="3">
    <source>
        <dbReference type="ARBA" id="ARBA00022692"/>
    </source>
</evidence>
<gene>
    <name evidence="9" type="ORF">TVAG_469210</name>
</gene>
<dbReference type="STRING" id="5722.A2FD91"/>
<evidence type="ECO:0000313" key="9">
    <source>
        <dbReference type="EMBL" id="EAX97147.1"/>
    </source>
</evidence>
<protein>
    <submittedName>
        <fullName evidence="9">MGC83277 protein, putative</fullName>
    </submittedName>
</protein>
<evidence type="ECO:0000256" key="1">
    <source>
        <dbReference type="ARBA" id="ARBA00004141"/>
    </source>
</evidence>
<keyword evidence="10" id="KW-1185">Reference proteome</keyword>
<dbReference type="EMBL" id="DS113728">
    <property type="protein sequence ID" value="EAX97147.1"/>
    <property type="molecule type" value="Genomic_DNA"/>
</dbReference>
<feature type="domain" description="Endoplasmic reticulum vesicle transporter C-terminal" evidence="7">
    <location>
        <begin position="130"/>
        <end position="339"/>
    </location>
</feature>
<evidence type="ECO:0000259" key="8">
    <source>
        <dbReference type="Pfam" id="PF13850"/>
    </source>
</evidence>
<dbReference type="Proteomes" id="UP000001542">
    <property type="component" value="Unassembled WGS sequence"/>
</dbReference>
<evidence type="ECO:0000256" key="6">
    <source>
        <dbReference type="SAM" id="Phobius"/>
    </source>
</evidence>
<dbReference type="GO" id="GO:0016020">
    <property type="term" value="C:membrane"/>
    <property type="evidence" value="ECO:0007669"/>
    <property type="project" value="UniProtKB-SubCell"/>
</dbReference>
<comment type="subcellular location">
    <subcellularLocation>
        <location evidence="1">Membrane</location>
        <topology evidence="1">Multi-pass membrane protein</topology>
    </subcellularLocation>
</comment>
<reference evidence="9" key="2">
    <citation type="journal article" date="2007" name="Science">
        <title>Draft genome sequence of the sexually transmitted pathogen Trichomonas vaginalis.</title>
        <authorList>
            <person name="Carlton J.M."/>
            <person name="Hirt R.P."/>
            <person name="Silva J.C."/>
            <person name="Delcher A.L."/>
            <person name="Schatz M."/>
            <person name="Zhao Q."/>
            <person name="Wortman J.R."/>
            <person name="Bidwell S.L."/>
            <person name="Alsmark U.C.M."/>
            <person name="Besteiro S."/>
            <person name="Sicheritz-Ponten T."/>
            <person name="Noel C.J."/>
            <person name="Dacks J.B."/>
            <person name="Foster P.G."/>
            <person name="Simillion C."/>
            <person name="Van de Peer Y."/>
            <person name="Miranda-Saavedra D."/>
            <person name="Barton G.J."/>
            <person name="Westrop G.D."/>
            <person name="Mueller S."/>
            <person name="Dessi D."/>
            <person name="Fiori P.L."/>
            <person name="Ren Q."/>
            <person name="Paulsen I."/>
            <person name="Zhang H."/>
            <person name="Bastida-Corcuera F.D."/>
            <person name="Simoes-Barbosa A."/>
            <person name="Brown M.T."/>
            <person name="Hayes R.D."/>
            <person name="Mukherjee M."/>
            <person name="Okumura C.Y."/>
            <person name="Schneider R."/>
            <person name="Smith A.J."/>
            <person name="Vanacova S."/>
            <person name="Villalvazo M."/>
            <person name="Haas B.J."/>
            <person name="Pertea M."/>
            <person name="Feldblyum T.V."/>
            <person name="Utterback T.R."/>
            <person name="Shu C.L."/>
            <person name="Osoegawa K."/>
            <person name="de Jong P.J."/>
            <person name="Hrdy I."/>
            <person name="Horvathova L."/>
            <person name="Zubacova Z."/>
            <person name="Dolezal P."/>
            <person name="Malik S.B."/>
            <person name="Logsdon J.M. Jr."/>
            <person name="Henze K."/>
            <person name="Gupta A."/>
            <person name="Wang C.C."/>
            <person name="Dunne R.L."/>
            <person name="Upcroft J.A."/>
            <person name="Upcroft P."/>
            <person name="White O."/>
            <person name="Salzberg S.L."/>
            <person name="Tang P."/>
            <person name="Chiu C.-H."/>
            <person name="Lee Y.-S."/>
            <person name="Embley T.M."/>
            <person name="Coombs G.H."/>
            <person name="Mottram J.C."/>
            <person name="Tachezy J."/>
            <person name="Fraser-Liggett C.M."/>
            <person name="Johnson P.J."/>
        </authorList>
    </citation>
    <scope>NUCLEOTIDE SEQUENCE [LARGE SCALE GENOMIC DNA]</scope>
    <source>
        <strain evidence="9">G3</strain>
    </source>
</reference>
<evidence type="ECO:0000259" key="7">
    <source>
        <dbReference type="Pfam" id="PF07970"/>
    </source>
</evidence>
<feature type="transmembrane region" description="Helical" evidence="6">
    <location>
        <begin position="6"/>
        <end position="25"/>
    </location>
</feature>
<dbReference type="PANTHER" id="PTHR10984">
    <property type="entry name" value="ENDOPLASMIC RETICULUM-GOLGI INTERMEDIATE COMPARTMENT PROTEIN"/>
    <property type="match status" value="1"/>
</dbReference>
<evidence type="ECO:0000256" key="4">
    <source>
        <dbReference type="ARBA" id="ARBA00022989"/>
    </source>
</evidence>
<dbReference type="VEuPathDB" id="TrichDB:TVAG_469210"/>
<keyword evidence="5 6" id="KW-0472">Membrane</keyword>
<dbReference type="GO" id="GO:0005783">
    <property type="term" value="C:endoplasmic reticulum"/>
    <property type="evidence" value="ECO:0000318"/>
    <property type="project" value="GO_Central"/>
</dbReference>
<dbReference type="Pfam" id="PF13850">
    <property type="entry name" value="ERGIC_N"/>
    <property type="match status" value="1"/>
</dbReference>
<accession>A2FD91</accession>
<keyword evidence="4 6" id="KW-1133">Transmembrane helix</keyword>
<evidence type="ECO:0000256" key="2">
    <source>
        <dbReference type="ARBA" id="ARBA00005648"/>
    </source>
</evidence>
<dbReference type="eggNOG" id="KOG2667">
    <property type="taxonomic scope" value="Eukaryota"/>
</dbReference>
<dbReference type="InterPro" id="IPR039542">
    <property type="entry name" value="Erv_N"/>
</dbReference>
<feature type="domain" description="Endoplasmic reticulum vesicle transporter N-terminal" evidence="8">
    <location>
        <begin position="2"/>
        <end position="89"/>
    </location>
</feature>
<name>A2FD91_TRIV3</name>
<comment type="similarity">
    <text evidence="2">Belongs to the ERGIC family.</text>
</comment>
<dbReference type="OMA" id="QRHEGCR"/>
<reference evidence="9" key="1">
    <citation type="submission" date="2006-10" db="EMBL/GenBank/DDBJ databases">
        <authorList>
            <person name="Amadeo P."/>
            <person name="Zhao Q."/>
            <person name="Wortman J."/>
            <person name="Fraser-Liggett C."/>
            <person name="Carlton J."/>
        </authorList>
    </citation>
    <scope>NUCLEOTIDE SEQUENCE</scope>
    <source>
        <strain evidence="9">G3</strain>
    </source>
</reference>
<dbReference type="InterPro" id="IPR012936">
    <property type="entry name" value="Erv_C"/>
</dbReference>
<dbReference type="GO" id="GO:0030134">
    <property type="term" value="C:COPII-coated ER to Golgi transport vesicle"/>
    <property type="evidence" value="ECO:0000318"/>
    <property type="project" value="GO_Central"/>
</dbReference>
<dbReference type="AlphaFoldDB" id="A2FD91"/>
<evidence type="ECO:0000256" key="5">
    <source>
        <dbReference type="ARBA" id="ARBA00023136"/>
    </source>
</evidence>
<dbReference type="InterPro" id="IPR045888">
    <property type="entry name" value="Erv"/>
</dbReference>
<dbReference type="VEuPathDB" id="TrichDB:TVAGG3_0180080"/>
<dbReference type="Pfam" id="PF07970">
    <property type="entry name" value="COPIIcoated_ERV"/>
    <property type="match status" value="1"/>
</dbReference>
<keyword evidence="3 6" id="KW-0812">Transmembrane</keyword>
<dbReference type="PANTHER" id="PTHR10984:SF25">
    <property type="entry name" value="ENDOPLASMIC RETICULUM-GOLGI INTERMEDIATE COMPARTMENT PROTEIN 3"/>
    <property type="match status" value="1"/>
</dbReference>
<evidence type="ECO:0000313" key="10">
    <source>
        <dbReference type="Proteomes" id="UP000001542"/>
    </source>
</evidence>
<dbReference type="RefSeq" id="XP_001310077.1">
    <property type="nucleotide sequence ID" value="XM_001310076.1"/>
</dbReference>
<dbReference type="OrthoDB" id="270930at2759"/>
<proteinExistence type="inferred from homology"/>
<dbReference type="KEGG" id="tva:4754925"/>
<dbReference type="InParanoid" id="A2FD91"/>
<dbReference type="FunCoup" id="A2FD91">
    <property type="interactions" value="479"/>
</dbReference>
<sequence>MRSRTNSGGIIAVLSVISMVILFILRFQAWTNSPLTQKFVVNTPQLPFINNRIIDTEHLPKMDINFDIMMKHIPCSYLHVDVIDNIKESDESYEGHVRMERFDEKGNPILKKSYPKNSSVTKDPGYCGNCYGQKSGCCNTCKEVRKAFKANNRPPPPIIHIQQCVDEGYKEELIAMKGEACRVHGTLTVHRAPGTFHVAPGESYNINGEHDHYYEDLGINIDEMNFSHTINHFSIGMPTANSYYPLDGHTEIQQKTGRMKMIYFLRAVPINLDGRVFSFGASSYQNYRGSNSTKYPGVFFSYDVSLIGIVSSQNSSLMDLVTELMSILGGVFAIATFLDMLSYRLYPDDYLPKIE</sequence>
<organism evidence="9 10">
    <name type="scientific">Trichomonas vaginalis (strain ATCC PRA-98 / G3)</name>
    <dbReference type="NCBI Taxonomy" id="412133"/>
    <lineage>
        <taxon>Eukaryota</taxon>
        <taxon>Metamonada</taxon>
        <taxon>Parabasalia</taxon>
        <taxon>Trichomonadida</taxon>
        <taxon>Trichomonadidae</taxon>
        <taxon>Trichomonas</taxon>
    </lineage>
</organism>